<proteinExistence type="predicted"/>
<evidence type="ECO:0000313" key="1">
    <source>
        <dbReference type="EMBL" id="KAJ9093837.1"/>
    </source>
</evidence>
<dbReference type="EMBL" id="JASBWT010000028">
    <property type="protein sequence ID" value="KAJ9093837.1"/>
    <property type="molecule type" value="Genomic_DNA"/>
</dbReference>
<dbReference type="Proteomes" id="UP001227268">
    <property type="component" value="Unassembled WGS sequence"/>
</dbReference>
<reference evidence="1" key="1">
    <citation type="submission" date="2023-04" db="EMBL/GenBank/DDBJ databases">
        <title>Draft Genome sequencing of Naganishia species isolated from polar environments using Oxford Nanopore Technology.</title>
        <authorList>
            <person name="Leo P."/>
            <person name="Venkateswaran K."/>
        </authorList>
    </citation>
    <scope>NUCLEOTIDE SEQUENCE</scope>
    <source>
        <strain evidence="1">MNA-CCFEE 5423</strain>
    </source>
</reference>
<sequence length="314" mass="34565">MSLAPGETTSSTTYKARIIGDYILEHLASHKGGKDAAAPLMVAMHGPQGCGKTTLTNEIQRYLQDSQAKARSAVLSLDDLYHKHESLLSLCQSHPNNGLLAGRGLPGTHDLELARTTLDAVINCNQRAVTHIELPVFDKSVFGGEGDRSSSTISIETPIDVFILEGWSMGFQALAQDELCRKYEQARSSLARDPSSPAPTFLSYSLESVQRVNEYLLAASEILYPPFSLLVQICPESYAYVYAWRLQQEHQLIAARGTGMTDAQVGEFVRRYMPGYELWAEEGTAGEKAGSLWSGKSLVLRYGREREVVSVDNF</sequence>
<accession>A0ACC2V496</accession>
<comment type="caution">
    <text evidence="1">The sequence shown here is derived from an EMBL/GenBank/DDBJ whole genome shotgun (WGS) entry which is preliminary data.</text>
</comment>
<gene>
    <name evidence="1" type="ORF">QFC21_006208</name>
</gene>
<name>A0ACC2V496_9TREE</name>
<protein>
    <submittedName>
        <fullName evidence="1">Uncharacterized protein</fullName>
    </submittedName>
</protein>
<keyword evidence="2" id="KW-1185">Reference proteome</keyword>
<organism evidence="1 2">
    <name type="scientific">Naganishia friedmannii</name>
    <dbReference type="NCBI Taxonomy" id="89922"/>
    <lineage>
        <taxon>Eukaryota</taxon>
        <taxon>Fungi</taxon>
        <taxon>Dikarya</taxon>
        <taxon>Basidiomycota</taxon>
        <taxon>Agaricomycotina</taxon>
        <taxon>Tremellomycetes</taxon>
        <taxon>Filobasidiales</taxon>
        <taxon>Filobasidiaceae</taxon>
        <taxon>Naganishia</taxon>
    </lineage>
</organism>
<evidence type="ECO:0000313" key="2">
    <source>
        <dbReference type="Proteomes" id="UP001227268"/>
    </source>
</evidence>